<dbReference type="Proteomes" id="UP000291020">
    <property type="component" value="Unassembled WGS sequence"/>
</dbReference>
<dbReference type="InterPro" id="IPR003598">
    <property type="entry name" value="Ig_sub2"/>
</dbReference>
<dbReference type="PROSITE" id="PS50835">
    <property type="entry name" value="IG_LIKE"/>
    <property type="match status" value="5"/>
</dbReference>
<dbReference type="InterPro" id="IPR013098">
    <property type="entry name" value="Ig_I-set"/>
</dbReference>
<evidence type="ECO:0000259" key="1">
    <source>
        <dbReference type="PROSITE" id="PS50835"/>
    </source>
</evidence>
<feature type="domain" description="Ig-like" evidence="1">
    <location>
        <begin position="245"/>
        <end position="334"/>
    </location>
</feature>
<dbReference type="PANTHER" id="PTHR47633">
    <property type="entry name" value="IMMUNOGLOBULIN"/>
    <property type="match status" value="1"/>
</dbReference>
<proteinExistence type="predicted"/>
<dbReference type="InterPro" id="IPR003599">
    <property type="entry name" value="Ig_sub"/>
</dbReference>
<organism evidence="2 3">
    <name type="scientific">Gopherus agassizii</name>
    <name type="common">Agassiz's desert tortoise</name>
    <dbReference type="NCBI Taxonomy" id="38772"/>
    <lineage>
        <taxon>Eukaryota</taxon>
        <taxon>Metazoa</taxon>
        <taxon>Chordata</taxon>
        <taxon>Craniata</taxon>
        <taxon>Vertebrata</taxon>
        <taxon>Euteleostomi</taxon>
        <taxon>Archelosauria</taxon>
        <taxon>Testudinata</taxon>
        <taxon>Testudines</taxon>
        <taxon>Cryptodira</taxon>
        <taxon>Durocryptodira</taxon>
        <taxon>Testudinoidea</taxon>
        <taxon>Testudinidae</taxon>
        <taxon>Gopherus</taxon>
    </lineage>
</organism>
<feature type="domain" description="Ig-like" evidence="1">
    <location>
        <begin position="339"/>
        <end position="427"/>
    </location>
</feature>
<dbReference type="InterPro" id="IPR007110">
    <property type="entry name" value="Ig-like_dom"/>
</dbReference>
<accession>A0A452HGP4</accession>
<protein>
    <recommendedName>
        <fullName evidence="1">Ig-like domain-containing protein</fullName>
    </recommendedName>
</protein>
<name>A0A452HGP4_9SAUR</name>
<dbReference type="STRING" id="38772.ENSGAGP00000014030"/>
<reference evidence="2" key="3">
    <citation type="submission" date="2025-09" db="UniProtKB">
        <authorList>
            <consortium name="Ensembl"/>
        </authorList>
    </citation>
    <scope>IDENTIFICATION</scope>
</reference>
<dbReference type="SMART" id="SM00409">
    <property type="entry name" value="IG"/>
    <property type="match status" value="5"/>
</dbReference>
<dbReference type="Ensembl" id="ENSGAGT00000016058.1">
    <property type="protein sequence ID" value="ENSGAGP00000014030.1"/>
    <property type="gene ID" value="ENSGAGG00000010684.1"/>
</dbReference>
<dbReference type="Gene3D" id="2.60.40.10">
    <property type="entry name" value="Immunoglobulins"/>
    <property type="match status" value="5"/>
</dbReference>
<feature type="domain" description="Ig-like" evidence="1">
    <location>
        <begin position="1"/>
        <end position="74"/>
    </location>
</feature>
<sequence length="525" mass="58085">DSADFECHISGTQPIKVTWAKNNQEIRTGRKYQISYIENIAHLTILNAGNADSGMYACHASNEVGKDSCVAQLSIKERKIPPSFTKKLSEMVEETEGNILKLEGCVSGSQPLTIAWYKNNQEIYQSPNCEISFLNNNILLQIKSAGQADAGLYTCKVSNEAGSVLCTSSVVIKDGLHKALFLYACENQTCMYQHTLLIILLLVDTTDLLESRFHLFPVFLSHVHNTHFFLDYLLKYFPIPEPKKPPVFDQPLRPVTIAEGDILQLSCHVQGSQPIRIQWLKAGREIKASDKCNFSFANGTALLELTTVSKTDAGEYVCKAINVAGSDSCKSKVTVKAPPVFSKKPHPVETLKGSDVHLECELQGTPPFQISWYKDKREIKSSKKYIIMSENYLASIHILSVDATDVGEYHCKAVNDVGSDTCIDFITLKAPPIFVKKLSDFTAVVGDTVELQATVEGSQPISVLWLKDKGEIVRESENLWISYSENVATLRIGKAEPASAGKYICQIKNDAGVQECFATLSVLGW</sequence>
<feature type="domain" description="Ig-like" evidence="1">
    <location>
        <begin position="82"/>
        <end position="171"/>
    </location>
</feature>
<dbReference type="FunFam" id="2.60.40.10:FF:000022">
    <property type="entry name" value="Cardiac titin"/>
    <property type="match status" value="5"/>
</dbReference>
<keyword evidence="3" id="KW-1185">Reference proteome</keyword>
<dbReference type="AlphaFoldDB" id="A0A452HGP4"/>
<evidence type="ECO:0000313" key="3">
    <source>
        <dbReference type="Proteomes" id="UP000291020"/>
    </source>
</evidence>
<dbReference type="InterPro" id="IPR036179">
    <property type="entry name" value="Ig-like_dom_sf"/>
</dbReference>
<feature type="domain" description="Ig-like" evidence="1">
    <location>
        <begin position="431"/>
        <end position="521"/>
    </location>
</feature>
<reference evidence="2" key="2">
    <citation type="submission" date="2025-08" db="UniProtKB">
        <authorList>
            <consortium name="Ensembl"/>
        </authorList>
    </citation>
    <scope>IDENTIFICATION</scope>
</reference>
<reference evidence="3" key="1">
    <citation type="journal article" date="2017" name="PLoS ONE">
        <title>The Agassiz's desert tortoise genome provides a resource for the conservation of a threatened species.</title>
        <authorList>
            <person name="Tollis M."/>
            <person name="DeNardo D.F."/>
            <person name="Cornelius J.A."/>
            <person name="Dolby G.A."/>
            <person name="Edwards T."/>
            <person name="Henen B.T."/>
            <person name="Karl A.E."/>
            <person name="Murphy R.W."/>
            <person name="Kusumi K."/>
        </authorList>
    </citation>
    <scope>NUCLEOTIDE SEQUENCE [LARGE SCALE GENOMIC DNA]</scope>
</reference>
<dbReference type="InterPro" id="IPR013783">
    <property type="entry name" value="Ig-like_fold"/>
</dbReference>
<evidence type="ECO:0000313" key="2">
    <source>
        <dbReference type="Ensembl" id="ENSGAGP00000014030.1"/>
    </source>
</evidence>
<dbReference type="SMART" id="SM00408">
    <property type="entry name" value="IGc2"/>
    <property type="match status" value="5"/>
</dbReference>
<dbReference type="CDD" id="cd00096">
    <property type="entry name" value="Ig"/>
    <property type="match status" value="2"/>
</dbReference>
<dbReference type="Pfam" id="PF07679">
    <property type="entry name" value="I-set"/>
    <property type="match status" value="5"/>
</dbReference>
<dbReference type="SUPFAM" id="SSF48726">
    <property type="entry name" value="Immunoglobulin"/>
    <property type="match status" value="5"/>
</dbReference>